<evidence type="ECO:0000256" key="1">
    <source>
        <dbReference type="SAM" id="MobiDB-lite"/>
    </source>
</evidence>
<dbReference type="PANTHER" id="PTHR36070">
    <property type="entry name" value="OSJNBA0019G23.7 PROTEIN"/>
    <property type="match status" value="1"/>
</dbReference>
<comment type="caution">
    <text evidence="2">The sequence shown here is derived from an EMBL/GenBank/DDBJ whole genome shotgun (WGS) entry which is preliminary data.</text>
</comment>
<evidence type="ECO:0000313" key="3">
    <source>
        <dbReference type="Proteomes" id="UP001633002"/>
    </source>
</evidence>
<dbReference type="EMBL" id="JBJQOH010000006">
    <property type="protein sequence ID" value="KAL3683179.1"/>
    <property type="molecule type" value="Genomic_DNA"/>
</dbReference>
<protein>
    <submittedName>
        <fullName evidence="2">Uncharacterized protein</fullName>
    </submittedName>
</protein>
<feature type="region of interest" description="Disordered" evidence="1">
    <location>
        <begin position="47"/>
        <end position="69"/>
    </location>
</feature>
<sequence length="69" mass="7181">MVSRNAATALGLAAFAGCGLAFPFFLRRNTAPIIDASKALPPQAIMRGPYVNTGSRDVGPDRTRSSSAT</sequence>
<name>A0ABD3H1A4_9MARC</name>
<feature type="compositionally biased region" description="Basic and acidic residues" evidence="1">
    <location>
        <begin position="58"/>
        <end position="69"/>
    </location>
</feature>
<keyword evidence="3" id="KW-1185">Reference proteome</keyword>
<dbReference type="PROSITE" id="PS51257">
    <property type="entry name" value="PROKAR_LIPOPROTEIN"/>
    <property type="match status" value="1"/>
</dbReference>
<reference evidence="2 3" key="1">
    <citation type="submission" date="2024-09" db="EMBL/GenBank/DDBJ databases">
        <title>Chromosome-scale assembly of Riccia sorocarpa.</title>
        <authorList>
            <person name="Paukszto L."/>
        </authorList>
    </citation>
    <scope>NUCLEOTIDE SEQUENCE [LARGE SCALE GENOMIC DNA]</scope>
    <source>
        <strain evidence="2">LP-2024</strain>
        <tissue evidence="2">Aerial parts of the thallus</tissue>
    </source>
</reference>
<proteinExistence type="predicted"/>
<dbReference type="PANTHER" id="PTHR36070:SF1">
    <property type="entry name" value="OS04G0165500 PROTEIN"/>
    <property type="match status" value="1"/>
</dbReference>
<evidence type="ECO:0000313" key="2">
    <source>
        <dbReference type="EMBL" id="KAL3683179.1"/>
    </source>
</evidence>
<gene>
    <name evidence="2" type="ORF">R1sor_001201</name>
</gene>
<accession>A0ABD3H1A4</accession>
<dbReference type="Proteomes" id="UP001633002">
    <property type="component" value="Unassembled WGS sequence"/>
</dbReference>
<organism evidence="2 3">
    <name type="scientific">Riccia sorocarpa</name>
    <dbReference type="NCBI Taxonomy" id="122646"/>
    <lineage>
        <taxon>Eukaryota</taxon>
        <taxon>Viridiplantae</taxon>
        <taxon>Streptophyta</taxon>
        <taxon>Embryophyta</taxon>
        <taxon>Marchantiophyta</taxon>
        <taxon>Marchantiopsida</taxon>
        <taxon>Marchantiidae</taxon>
        <taxon>Marchantiales</taxon>
        <taxon>Ricciaceae</taxon>
        <taxon>Riccia</taxon>
    </lineage>
</organism>
<dbReference type="AlphaFoldDB" id="A0ABD3H1A4"/>